<keyword evidence="5" id="KW-1185">Reference proteome</keyword>
<dbReference type="Pfam" id="PF11195">
    <property type="entry name" value="Tad2-like"/>
    <property type="match status" value="1"/>
</dbReference>
<feature type="domain" description="DUF7823" evidence="2">
    <location>
        <begin position="152"/>
        <end position="269"/>
    </location>
</feature>
<evidence type="ECO:0008006" key="7">
    <source>
        <dbReference type="Google" id="ProtNLM"/>
    </source>
</evidence>
<evidence type="ECO:0000313" key="4">
    <source>
        <dbReference type="EMBL" id="PHM52573.1"/>
    </source>
</evidence>
<dbReference type="RefSeq" id="WP_069314928.1">
    <property type="nucleotide sequence ID" value="NZ_CAWNQJ010000112.1"/>
</dbReference>
<name>A0A2G0Q021_XENHO</name>
<dbReference type="OrthoDB" id="6448141at2"/>
<dbReference type="Proteomes" id="UP000094600">
    <property type="component" value="Chromosome"/>
</dbReference>
<dbReference type="EMBL" id="NJAI01000008">
    <property type="protein sequence ID" value="PHM52573.1"/>
    <property type="molecule type" value="Genomic_DNA"/>
</dbReference>
<proteinExistence type="predicted"/>
<protein>
    <recommendedName>
        <fullName evidence="7">DUF2829 domain-containing protein</fullName>
    </recommendedName>
</protein>
<evidence type="ECO:0000313" key="5">
    <source>
        <dbReference type="Proteomes" id="UP000094600"/>
    </source>
</evidence>
<sequence>MSETIKTENQNPEHECLFDPNNYKGEQVIAPEGSFYWALIQLKLGKEVRRSDWADKEQLNFVPRRTDTEGKFDYLSHIDKSNKHGNWAPWQPMQEDLMACDWALIQEVIKPEPGLESANLVFDLKLDIIISSWGAQRTWGYRGEKGGPAYNNSLFGSLNMIQNNTDIKTVTAFYVSDIADIYQKFQYIHFHFFSEKMNDLRYDSEIKEKTLQVTVDNVTYNLGKPTTAPFGGELGWMATYSNEQNPAVDELIKVLQQVGETKRFYCVWK</sequence>
<reference evidence="3 5" key="1">
    <citation type="submission" date="2016-06" db="EMBL/GenBank/DDBJ databases">
        <title>Bacterial characters and pathogenicity of Xenorhabdus hominickii from an entomopathogenic nematode, Steinernema monticolum.</title>
        <authorList>
            <person name="Park Y."/>
            <person name="Kim Y."/>
        </authorList>
    </citation>
    <scope>NUCLEOTIDE SEQUENCE [LARGE SCALE GENOMIC DNA]</scope>
    <source>
        <strain evidence="3 5">ANU1</strain>
    </source>
</reference>
<evidence type="ECO:0000313" key="3">
    <source>
        <dbReference type="EMBL" id="AOM39155.1"/>
    </source>
</evidence>
<dbReference type="InterPro" id="IPR021361">
    <property type="entry name" value="Tad2-like_dom"/>
</dbReference>
<dbReference type="InterPro" id="IPR056725">
    <property type="entry name" value="DUF7823"/>
</dbReference>
<organism evidence="4 6">
    <name type="scientific">Xenorhabdus hominickii</name>
    <dbReference type="NCBI Taxonomy" id="351679"/>
    <lineage>
        <taxon>Bacteria</taxon>
        <taxon>Pseudomonadati</taxon>
        <taxon>Pseudomonadota</taxon>
        <taxon>Gammaproteobacteria</taxon>
        <taxon>Enterobacterales</taxon>
        <taxon>Morganellaceae</taxon>
        <taxon>Xenorhabdus</taxon>
    </lineage>
</organism>
<dbReference type="AlphaFoldDB" id="A0A2G0Q021"/>
<dbReference type="Proteomes" id="UP000225433">
    <property type="component" value="Unassembled WGS sequence"/>
</dbReference>
<evidence type="ECO:0000259" key="1">
    <source>
        <dbReference type="Pfam" id="PF11195"/>
    </source>
</evidence>
<dbReference type="EMBL" id="CP016176">
    <property type="protein sequence ID" value="AOM39155.1"/>
    <property type="molecule type" value="Genomic_DNA"/>
</dbReference>
<evidence type="ECO:0000313" key="6">
    <source>
        <dbReference type="Proteomes" id="UP000225433"/>
    </source>
</evidence>
<dbReference type="KEGG" id="xho:A9255_00090"/>
<accession>A0A2G0Q021</accession>
<dbReference type="Pfam" id="PF25136">
    <property type="entry name" value="DUF7823"/>
    <property type="match status" value="1"/>
</dbReference>
<reference evidence="4 6" key="2">
    <citation type="journal article" date="2017" name="Nat. Microbiol.">
        <title>Natural product diversity associated with the nematode symbionts Photorhabdus and Xenorhabdus.</title>
        <authorList>
            <person name="Tobias N.J."/>
            <person name="Wolff H."/>
            <person name="Djahanschiri B."/>
            <person name="Grundmann F."/>
            <person name="Kronenwerth M."/>
            <person name="Shi Y.M."/>
            <person name="Simonyi S."/>
            <person name="Grun P."/>
            <person name="Shapiro-Ilan D."/>
            <person name="Pidot S.J."/>
            <person name="Stinear T.P."/>
            <person name="Ebersberger I."/>
            <person name="Bode H.B."/>
        </authorList>
    </citation>
    <scope>NUCLEOTIDE SEQUENCE [LARGE SCALE GENOMIC DNA]</scope>
    <source>
        <strain evidence="4 6">DSM 17903</strain>
    </source>
</reference>
<feature type="domain" description="Thoeris anti-defense 2-like" evidence="1">
    <location>
        <begin position="34"/>
        <end position="104"/>
    </location>
</feature>
<evidence type="ECO:0000259" key="2">
    <source>
        <dbReference type="Pfam" id="PF25136"/>
    </source>
</evidence>
<gene>
    <name evidence="3" type="ORF">A9255_00090</name>
    <name evidence="4" type="ORF">Xhom_04240</name>
</gene>